<protein>
    <submittedName>
        <fullName evidence="3">SH3 domain-containing protein</fullName>
    </submittedName>
</protein>
<dbReference type="RefSeq" id="WP_386059689.1">
    <property type="nucleotide sequence ID" value="NZ_JBHTKL010000005.1"/>
</dbReference>
<dbReference type="InterPro" id="IPR036028">
    <property type="entry name" value="SH3-like_dom_sf"/>
</dbReference>
<keyword evidence="4" id="KW-1185">Reference proteome</keyword>
<dbReference type="InterPro" id="IPR014593">
    <property type="entry name" value="UCP034961_SH3_2"/>
</dbReference>
<evidence type="ECO:0000313" key="4">
    <source>
        <dbReference type="Proteomes" id="UP001596990"/>
    </source>
</evidence>
<accession>A0ABW3L1B5</accession>
<reference evidence="4" key="1">
    <citation type="journal article" date="2019" name="Int. J. Syst. Evol. Microbiol.">
        <title>The Global Catalogue of Microorganisms (GCM) 10K type strain sequencing project: providing services to taxonomists for standard genome sequencing and annotation.</title>
        <authorList>
            <consortium name="The Broad Institute Genomics Platform"/>
            <consortium name="The Broad Institute Genome Sequencing Center for Infectious Disease"/>
            <person name="Wu L."/>
            <person name="Ma J."/>
        </authorList>
    </citation>
    <scope>NUCLEOTIDE SEQUENCE [LARGE SCALE GENOMIC DNA]</scope>
    <source>
        <strain evidence="4">CCUG 56607</strain>
    </source>
</reference>
<feature type="domain" description="SH3" evidence="2">
    <location>
        <begin position="72"/>
        <end position="128"/>
    </location>
</feature>
<dbReference type="Gene3D" id="2.30.30.40">
    <property type="entry name" value="SH3 Domains"/>
    <property type="match status" value="1"/>
</dbReference>
<dbReference type="Proteomes" id="UP001596990">
    <property type="component" value="Unassembled WGS sequence"/>
</dbReference>
<dbReference type="SMART" id="SM00326">
    <property type="entry name" value="SH3"/>
    <property type="match status" value="1"/>
</dbReference>
<dbReference type="Pfam" id="PF07653">
    <property type="entry name" value="SH3_2"/>
    <property type="match status" value="1"/>
</dbReference>
<gene>
    <name evidence="3" type="ORF">ACFQ2J_10375</name>
</gene>
<evidence type="ECO:0000259" key="2">
    <source>
        <dbReference type="PROSITE" id="PS50002"/>
    </source>
</evidence>
<evidence type="ECO:0000256" key="1">
    <source>
        <dbReference type="ARBA" id="ARBA00022443"/>
    </source>
</evidence>
<name>A0ABW3L1B5_9BACI</name>
<dbReference type="InterPro" id="IPR001452">
    <property type="entry name" value="SH3_domain"/>
</dbReference>
<keyword evidence="1" id="KW-0728">SH3 domain</keyword>
<dbReference type="PIRSF" id="PIRSF034961">
    <property type="entry name" value="UCP034961_SH3_2"/>
    <property type="match status" value="1"/>
</dbReference>
<organism evidence="3 4">
    <name type="scientific">Thalassobacillus hwangdonensis</name>
    <dbReference type="NCBI Taxonomy" id="546108"/>
    <lineage>
        <taxon>Bacteria</taxon>
        <taxon>Bacillati</taxon>
        <taxon>Bacillota</taxon>
        <taxon>Bacilli</taxon>
        <taxon>Bacillales</taxon>
        <taxon>Bacillaceae</taxon>
        <taxon>Thalassobacillus</taxon>
    </lineage>
</organism>
<dbReference type="SUPFAM" id="SSF50044">
    <property type="entry name" value="SH3-domain"/>
    <property type="match status" value="1"/>
</dbReference>
<evidence type="ECO:0000313" key="3">
    <source>
        <dbReference type="EMBL" id="MFD1019577.1"/>
    </source>
</evidence>
<dbReference type="PROSITE" id="PS50002">
    <property type="entry name" value="SH3"/>
    <property type="match status" value="1"/>
</dbReference>
<sequence>MRKIVRIIGRKSMLKITDNYRTNYPNPITLTKGQSVIVGEKYEGEEDWDHWIFCYTVDESSGGWVQEQLIERSGGTGTILEDYTAKELNVDAGDRVLQLKELNGWYWVRHAANSEEGWIPKEVTKLHT</sequence>
<proteinExistence type="predicted"/>
<comment type="caution">
    <text evidence="3">The sequence shown here is derived from an EMBL/GenBank/DDBJ whole genome shotgun (WGS) entry which is preliminary data.</text>
</comment>
<dbReference type="EMBL" id="JBHTKL010000005">
    <property type="protein sequence ID" value="MFD1019577.1"/>
    <property type="molecule type" value="Genomic_DNA"/>
</dbReference>